<name>A0AAV5JEI1_9ROSI</name>
<reference evidence="2 3" key="1">
    <citation type="journal article" date="2021" name="Commun. Biol.">
        <title>The genome of Shorea leprosula (Dipterocarpaceae) highlights the ecological relevance of drought in aseasonal tropical rainforests.</title>
        <authorList>
            <person name="Ng K.K.S."/>
            <person name="Kobayashi M.J."/>
            <person name="Fawcett J.A."/>
            <person name="Hatakeyama M."/>
            <person name="Paape T."/>
            <person name="Ng C.H."/>
            <person name="Ang C.C."/>
            <person name="Tnah L.H."/>
            <person name="Lee C.T."/>
            <person name="Nishiyama T."/>
            <person name="Sese J."/>
            <person name="O'Brien M.J."/>
            <person name="Copetti D."/>
            <person name="Mohd Noor M.I."/>
            <person name="Ong R.C."/>
            <person name="Putra M."/>
            <person name="Sireger I.Z."/>
            <person name="Indrioko S."/>
            <person name="Kosugi Y."/>
            <person name="Izuno A."/>
            <person name="Isagi Y."/>
            <person name="Lee S.L."/>
            <person name="Shimizu K.K."/>
        </authorList>
    </citation>
    <scope>NUCLEOTIDE SEQUENCE [LARGE SCALE GENOMIC DNA]</scope>
    <source>
        <strain evidence="2">214</strain>
    </source>
</reference>
<sequence length="162" mass="17805">MEKGVLDAHFQDCELEPLVIGNGKVEQQFGEWPRVSTGEDGKAGKEMGEPVGGGDRMLVLPQREEHVVLGSSENQPVMVGYAVEKTNCIKPWKRVARGKGVMSENSFSGERGKLKVNADMEEATEEVLQNKRCKNAETEILGVQGELNRGCSPTSLFSCFYI</sequence>
<comment type="caution">
    <text evidence="2">The sequence shown here is derived from an EMBL/GenBank/DDBJ whole genome shotgun (WGS) entry which is preliminary data.</text>
</comment>
<keyword evidence="3" id="KW-1185">Reference proteome</keyword>
<evidence type="ECO:0000313" key="2">
    <source>
        <dbReference type="EMBL" id="GKV11937.1"/>
    </source>
</evidence>
<feature type="compositionally biased region" description="Basic and acidic residues" evidence="1">
    <location>
        <begin position="37"/>
        <end position="48"/>
    </location>
</feature>
<gene>
    <name evidence="2" type="ORF">SLEP1_g23149</name>
</gene>
<organism evidence="2 3">
    <name type="scientific">Rubroshorea leprosula</name>
    <dbReference type="NCBI Taxonomy" id="152421"/>
    <lineage>
        <taxon>Eukaryota</taxon>
        <taxon>Viridiplantae</taxon>
        <taxon>Streptophyta</taxon>
        <taxon>Embryophyta</taxon>
        <taxon>Tracheophyta</taxon>
        <taxon>Spermatophyta</taxon>
        <taxon>Magnoliopsida</taxon>
        <taxon>eudicotyledons</taxon>
        <taxon>Gunneridae</taxon>
        <taxon>Pentapetalae</taxon>
        <taxon>rosids</taxon>
        <taxon>malvids</taxon>
        <taxon>Malvales</taxon>
        <taxon>Dipterocarpaceae</taxon>
        <taxon>Rubroshorea</taxon>
    </lineage>
</organism>
<proteinExistence type="predicted"/>
<dbReference type="EMBL" id="BPVZ01000035">
    <property type="protein sequence ID" value="GKV11937.1"/>
    <property type="molecule type" value="Genomic_DNA"/>
</dbReference>
<protein>
    <submittedName>
        <fullName evidence="2">Uncharacterized protein</fullName>
    </submittedName>
</protein>
<dbReference type="Proteomes" id="UP001054252">
    <property type="component" value="Unassembled WGS sequence"/>
</dbReference>
<feature type="region of interest" description="Disordered" evidence="1">
    <location>
        <begin position="34"/>
        <end position="55"/>
    </location>
</feature>
<accession>A0AAV5JEI1</accession>
<evidence type="ECO:0000313" key="3">
    <source>
        <dbReference type="Proteomes" id="UP001054252"/>
    </source>
</evidence>
<dbReference type="AlphaFoldDB" id="A0AAV5JEI1"/>
<evidence type="ECO:0000256" key="1">
    <source>
        <dbReference type="SAM" id="MobiDB-lite"/>
    </source>
</evidence>